<dbReference type="EMBL" id="CP042913">
    <property type="protein sequence ID" value="QEG37040.1"/>
    <property type="molecule type" value="Genomic_DNA"/>
</dbReference>
<reference evidence="4 5" key="1">
    <citation type="submission" date="2019-08" db="EMBL/GenBank/DDBJ databases">
        <title>Deep-cultivation of Planctomycetes and their phenomic and genomic characterization uncovers novel biology.</title>
        <authorList>
            <person name="Wiegand S."/>
            <person name="Jogler M."/>
            <person name="Boedeker C."/>
            <person name="Pinto D."/>
            <person name="Vollmers J."/>
            <person name="Rivas-Marin E."/>
            <person name="Kohn T."/>
            <person name="Peeters S.H."/>
            <person name="Heuer A."/>
            <person name="Rast P."/>
            <person name="Oberbeckmann S."/>
            <person name="Bunk B."/>
            <person name="Jeske O."/>
            <person name="Meyerdierks A."/>
            <person name="Storesund J.E."/>
            <person name="Kallscheuer N."/>
            <person name="Luecker S."/>
            <person name="Lage O.M."/>
            <person name="Pohl T."/>
            <person name="Merkel B.J."/>
            <person name="Hornburger P."/>
            <person name="Mueller R.-W."/>
            <person name="Bruemmer F."/>
            <person name="Labrenz M."/>
            <person name="Spormann A.M."/>
            <person name="Op den Camp H."/>
            <person name="Overmann J."/>
            <person name="Amann R."/>
            <person name="Jetten M.S.M."/>
            <person name="Mascher T."/>
            <person name="Medema M.H."/>
            <person name="Devos D.P."/>
            <person name="Kaster A.-K."/>
            <person name="Ovreas L."/>
            <person name="Rohde M."/>
            <person name="Galperin M.Y."/>
            <person name="Jogler C."/>
        </authorList>
    </citation>
    <scope>NUCLEOTIDE SEQUENCE [LARGE SCALE GENOMIC DNA]</scope>
    <source>
        <strain evidence="4 5">Pr1d</strain>
    </source>
</reference>
<dbReference type="InterPro" id="IPR029044">
    <property type="entry name" value="Nucleotide-diphossugar_trans"/>
</dbReference>
<dbReference type="GO" id="GO:0070569">
    <property type="term" value="F:uridylyltransferase activity"/>
    <property type="evidence" value="ECO:0007669"/>
    <property type="project" value="InterPro"/>
</dbReference>
<dbReference type="EC" id="2.7.7.-" evidence="4"/>
<dbReference type="InterPro" id="IPR039741">
    <property type="entry name" value="UDP-sugar_pyrophosphorylase"/>
</dbReference>
<accession>A0A5B9QHH6</accession>
<evidence type="ECO:0000256" key="3">
    <source>
        <dbReference type="ARBA" id="ARBA00022695"/>
    </source>
</evidence>
<comment type="similarity">
    <text evidence="1">Belongs to the UDPGP type 1 family.</text>
</comment>
<evidence type="ECO:0000256" key="1">
    <source>
        <dbReference type="ARBA" id="ARBA00010401"/>
    </source>
</evidence>
<evidence type="ECO:0000313" key="4">
    <source>
        <dbReference type="EMBL" id="QEG37040.1"/>
    </source>
</evidence>
<keyword evidence="2 4" id="KW-0808">Transferase</keyword>
<organism evidence="4 5">
    <name type="scientific">Bythopirellula goksoeyrii</name>
    <dbReference type="NCBI Taxonomy" id="1400387"/>
    <lineage>
        <taxon>Bacteria</taxon>
        <taxon>Pseudomonadati</taxon>
        <taxon>Planctomycetota</taxon>
        <taxon>Planctomycetia</taxon>
        <taxon>Pirellulales</taxon>
        <taxon>Lacipirellulaceae</taxon>
        <taxon>Bythopirellula</taxon>
    </lineage>
</organism>
<dbReference type="AlphaFoldDB" id="A0A5B9QHH6"/>
<dbReference type="RefSeq" id="WP_238476555.1">
    <property type="nucleotide sequence ID" value="NZ_CP042913.1"/>
</dbReference>
<evidence type="ECO:0000256" key="2">
    <source>
        <dbReference type="ARBA" id="ARBA00022679"/>
    </source>
</evidence>
<keyword evidence="3 4" id="KW-0548">Nucleotidyltransferase</keyword>
<sequence length="471" mass="52580">MTNQMREKQDLEERLKPFGQEHLLQFWDELSPPQRQALASQIEAVDLGQINSLFRGEVDQPDWAQLSRRAEPPPAVRLSEQSGDRNQAAIEHGIEALRAGQVGVMITAGGQGTRLGFELPKSLYPIGPISQASLLQIHIEKVRATAQRYGVSIPLYLMTSPATHEDTVRFLNENDRFGLAADDLLVFCQGTMPAVDIETGQLLLAEQDRLFLSPDGHGGTVAALGKSGVLERMQKRGIDQLFYLQVDNPLVPICDPLLIGHHLLANSEMTSLTVQKKHAMEKWGNFAMIDGHMHVIEYSDLPDEVANQCDDLGNLKLWAGSLAIHVFERTLFERALEKTDILPFHIARKKVPFVNPDGKQVTPTEPNAFKFERFIFDLLPAAERPLVVEYREEECFAPLKNAPGAEIDTPEYVQQMMLAQHKRWLTAAGAEVAPGVDVEISPLFALDAEQVVERIKPGQRFEKSQYLAEGT</sequence>
<dbReference type="SUPFAM" id="SSF53448">
    <property type="entry name" value="Nucleotide-diphospho-sugar transferases"/>
    <property type="match status" value="1"/>
</dbReference>
<dbReference type="PANTHER" id="PTHR11952">
    <property type="entry name" value="UDP- GLUCOSE PYROPHOSPHORYLASE"/>
    <property type="match status" value="1"/>
</dbReference>
<keyword evidence="5" id="KW-1185">Reference proteome</keyword>
<dbReference type="Gene3D" id="3.90.550.10">
    <property type="entry name" value="Spore Coat Polysaccharide Biosynthesis Protein SpsA, Chain A"/>
    <property type="match status" value="1"/>
</dbReference>
<protein>
    <submittedName>
        <fullName evidence="4">Putative uridylyltransferase</fullName>
        <ecNumber evidence="4">2.7.7.-</ecNumber>
    </submittedName>
</protein>
<dbReference type="KEGG" id="bgok:Pr1d_43800"/>
<gene>
    <name evidence="4" type="ORF">Pr1d_43800</name>
</gene>
<name>A0A5B9QHH6_9BACT</name>
<dbReference type="Pfam" id="PF01704">
    <property type="entry name" value="UDPGP"/>
    <property type="match status" value="1"/>
</dbReference>
<proteinExistence type="inferred from homology"/>
<dbReference type="Proteomes" id="UP000323917">
    <property type="component" value="Chromosome"/>
</dbReference>
<evidence type="ECO:0000313" key="5">
    <source>
        <dbReference type="Proteomes" id="UP000323917"/>
    </source>
</evidence>
<dbReference type="InterPro" id="IPR002618">
    <property type="entry name" value="UDPGP_fam"/>
</dbReference>
<dbReference type="PANTHER" id="PTHR11952:SF2">
    <property type="entry name" value="LD24639P"/>
    <property type="match status" value="1"/>
</dbReference>